<feature type="compositionally biased region" description="Basic and acidic residues" evidence="1">
    <location>
        <begin position="43"/>
        <end position="52"/>
    </location>
</feature>
<accession>A0A9N9AW35</accession>
<keyword evidence="4" id="KW-1185">Reference proteome</keyword>
<dbReference type="InterPro" id="IPR057456">
    <property type="entry name" value="Znf_C17orf113"/>
</dbReference>
<proteinExistence type="predicted"/>
<name>A0A9N9AW35_9GLOM</name>
<feature type="non-terminal residue" evidence="3">
    <location>
        <position position="1"/>
    </location>
</feature>
<sequence>LRIFLIVVMDKFVICGEEAFLLNKQRKDKNKSSSSQKTLKKKKLEDKKHERSNWNPEQPKQFPWIDQRIINGKPLLFCLWCEKYSADNIFVKGCSTFRKDYLK</sequence>
<dbReference type="Pfam" id="PF25431">
    <property type="entry name" value="zf-C17orf113"/>
    <property type="match status" value="1"/>
</dbReference>
<organism evidence="3 4">
    <name type="scientific">Dentiscutata erythropus</name>
    <dbReference type="NCBI Taxonomy" id="1348616"/>
    <lineage>
        <taxon>Eukaryota</taxon>
        <taxon>Fungi</taxon>
        <taxon>Fungi incertae sedis</taxon>
        <taxon>Mucoromycota</taxon>
        <taxon>Glomeromycotina</taxon>
        <taxon>Glomeromycetes</taxon>
        <taxon>Diversisporales</taxon>
        <taxon>Gigasporaceae</taxon>
        <taxon>Dentiscutata</taxon>
    </lineage>
</organism>
<evidence type="ECO:0000313" key="4">
    <source>
        <dbReference type="Proteomes" id="UP000789405"/>
    </source>
</evidence>
<gene>
    <name evidence="3" type="ORF">DERYTH_LOCUS5015</name>
</gene>
<feature type="region of interest" description="Disordered" evidence="1">
    <location>
        <begin position="25"/>
        <end position="59"/>
    </location>
</feature>
<evidence type="ECO:0000256" key="1">
    <source>
        <dbReference type="SAM" id="MobiDB-lite"/>
    </source>
</evidence>
<protein>
    <submittedName>
        <fullName evidence="3">14538_t:CDS:1</fullName>
    </submittedName>
</protein>
<feature type="domain" description="C17orf113 probable zinc finger" evidence="2">
    <location>
        <begin position="62"/>
        <end position="103"/>
    </location>
</feature>
<reference evidence="3" key="1">
    <citation type="submission" date="2021-06" db="EMBL/GenBank/DDBJ databases">
        <authorList>
            <person name="Kallberg Y."/>
            <person name="Tangrot J."/>
            <person name="Rosling A."/>
        </authorList>
    </citation>
    <scope>NUCLEOTIDE SEQUENCE</scope>
    <source>
        <strain evidence="3">MA453B</strain>
    </source>
</reference>
<evidence type="ECO:0000259" key="2">
    <source>
        <dbReference type="Pfam" id="PF25431"/>
    </source>
</evidence>
<dbReference type="EMBL" id="CAJVPY010002018">
    <property type="protein sequence ID" value="CAG8545571.1"/>
    <property type="molecule type" value="Genomic_DNA"/>
</dbReference>
<dbReference type="AlphaFoldDB" id="A0A9N9AW35"/>
<comment type="caution">
    <text evidence="3">The sequence shown here is derived from an EMBL/GenBank/DDBJ whole genome shotgun (WGS) entry which is preliminary data.</text>
</comment>
<dbReference type="Proteomes" id="UP000789405">
    <property type="component" value="Unassembled WGS sequence"/>
</dbReference>
<evidence type="ECO:0000313" key="3">
    <source>
        <dbReference type="EMBL" id="CAG8545571.1"/>
    </source>
</evidence>